<dbReference type="OrthoDB" id="251209at2759"/>
<dbReference type="InterPro" id="IPR013766">
    <property type="entry name" value="Thioredoxin_domain"/>
</dbReference>
<dbReference type="GeneID" id="40322139"/>
<dbReference type="Pfam" id="PF00085">
    <property type="entry name" value="Thioredoxin"/>
    <property type="match status" value="1"/>
</dbReference>
<feature type="region of interest" description="Disordered" evidence="2">
    <location>
        <begin position="71"/>
        <end position="95"/>
    </location>
</feature>
<dbReference type="Gene3D" id="3.40.30.10">
    <property type="entry name" value="Glutaredoxin"/>
    <property type="match status" value="1"/>
</dbReference>
<dbReference type="EMBL" id="MKKU01000811">
    <property type="protein sequence ID" value="RNF01681.1"/>
    <property type="molecule type" value="Genomic_DNA"/>
</dbReference>
<dbReference type="SUPFAM" id="SSF52833">
    <property type="entry name" value="Thioredoxin-like"/>
    <property type="match status" value="1"/>
</dbReference>
<dbReference type="RefSeq" id="XP_029224506.1">
    <property type="nucleotide sequence ID" value="XM_029375375.1"/>
</dbReference>
<evidence type="ECO:0000256" key="1">
    <source>
        <dbReference type="SAM" id="Coils"/>
    </source>
</evidence>
<comment type="caution">
    <text evidence="4">The sequence shown here is derived from an EMBL/GenBank/DDBJ whole genome shotgun (WGS) entry which is preliminary data.</text>
</comment>
<evidence type="ECO:0000259" key="3">
    <source>
        <dbReference type="Pfam" id="PF00085"/>
    </source>
</evidence>
<protein>
    <recommendedName>
        <fullName evidence="3">Thioredoxin domain-containing protein</fullName>
    </recommendedName>
</protein>
<dbReference type="AlphaFoldDB" id="A0A3R7M968"/>
<proteinExistence type="predicted"/>
<gene>
    <name evidence="4" type="ORF">Tco025E_08528</name>
</gene>
<keyword evidence="1" id="KW-0175">Coiled coil</keyword>
<evidence type="ECO:0000313" key="4">
    <source>
        <dbReference type="EMBL" id="RNF01681.1"/>
    </source>
</evidence>
<keyword evidence="5" id="KW-1185">Reference proteome</keyword>
<evidence type="ECO:0000313" key="5">
    <source>
        <dbReference type="Proteomes" id="UP000284403"/>
    </source>
</evidence>
<dbReference type="Proteomes" id="UP000284403">
    <property type="component" value="Unassembled WGS sequence"/>
</dbReference>
<feature type="domain" description="Thioredoxin" evidence="3">
    <location>
        <begin position="102"/>
        <end position="200"/>
    </location>
</feature>
<organism evidence="4 5">
    <name type="scientific">Trypanosoma conorhini</name>
    <dbReference type="NCBI Taxonomy" id="83891"/>
    <lineage>
        <taxon>Eukaryota</taxon>
        <taxon>Discoba</taxon>
        <taxon>Euglenozoa</taxon>
        <taxon>Kinetoplastea</taxon>
        <taxon>Metakinetoplastina</taxon>
        <taxon>Trypanosomatida</taxon>
        <taxon>Trypanosomatidae</taxon>
        <taxon>Trypanosoma</taxon>
    </lineage>
</organism>
<name>A0A3R7M968_9TRYP</name>
<accession>A0A3R7M968</accession>
<sequence>MLCAESSCRAKASGQTSHPACVYPPFALSAQHREALHRPGVAFFFRCVWFVCLRGKLVFASLFGAQEKEVQGSGGMAPKSRPRSKSKLKKGPPPPPPVILYATNKEDFEAAVLQYKGACLVAVVTPFCSRCTRTVMPYLEKLNSERPSLLSALNIVVINASDESVELCRSLELVAVPTFFAYSYGKQLTGFLGDNVEKALLLAKLAAQQAEEDAKEAMKEEAAAVAAEAGTAPVAAPGTAER</sequence>
<feature type="compositionally biased region" description="Basic residues" evidence="2">
    <location>
        <begin position="80"/>
        <end position="90"/>
    </location>
</feature>
<dbReference type="CDD" id="cd02947">
    <property type="entry name" value="TRX_family"/>
    <property type="match status" value="1"/>
</dbReference>
<reference evidence="4 5" key="1">
    <citation type="journal article" date="2018" name="BMC Genomics">
        <title>Genomic comparison of Trypanosoma conorhini and Trypanosoma rangeli to Trypanosoma cruzi strains of high and low virulence.</title>
        <authorList>
            <person name="Bradwell K.R."/>
            <person name="Koparde V.N."/>
            <person name="Matveyev A.V."/>
            <person name="Serrano M.G."/>
            <person name="Alves J.M."/>
            <person name="Parikh H."/>
            <person name="Huang B."/>
            <person name="Lee V."/>
            <person name="Espinosa-Alvarez O."/>
            <person name="Ortiz P.A."/>
            <person name="Costa-Martins A.G."/>
            <person name="Teixeira M.M."/>
            <person name="Buck G.A."/>
        </authorList>
    </citation>
    <scope>NUCLEOTIDE SEQUENCE [LARGE SCALE GENOMIC DNA]</scope>
    <source>
        <strain evidence="4 5">025E</strain>
    </source>
</reference>
<evidence type="ECO:0000256" key="2">
    <source>
        <dbReference type="SAM" id="MobiDB-lite"/>
    </source>
</evidence>
<feature type="coiled-coil region" evidence="1">
    <location>
        <begin position="200"/>
        <end position="227"/>
    </location>
</feature>
<dbReference type="InterPro" id="IPR036249">
    <property type="entry name" value="Thioredoxin-like_sf"/>
</dbReference>